<dbReference type="EMBL" id="OCNJ01000004">
    <property type="protein sequence ID" value="SOD94608.1"/>
    <property type="molecule type" value="Genomic_DNA"/>
</dbReference>
<reference evidence="2" key="1">
    <citation type="submission" date="2017-09" db="EMBL/GenBank/DDBJ databases">
        <authorList>
            <person name="Varghese N."/>
            <person name="Submissions S."/>
        </authorList>
    </citation>
    <scope>NUCLEOTIDE SEQUENCE [LARGE SCALE GENOMIC DNA]</scope>
    <source>
        <strain evidence="2">USBA 140</strain>
    </source>
</reference>
<dbReference type="RefSeq" id="WP_097279029.1">
    <property type="nucleotide sequence ID" value="NZ_OCNJ01000004.1"/>
</dbReference>
<gene>
    <name evidence="1" type="ORF">SAMN05421508_10453</name>
</gene>
<dbReference type="InterPro" id="IPR024755">
    <property type="entry name" value="cpYpsA"/>
</dbReference>
<evidence type="ECO:0000313" key="2">
    <source>
        <dbReference type="Proteomes" id="UP000219621"/>
    </source>
</evidence>
<sequence length="157" mass="16682">MARIVCGGQTGADRAALDYAILAGIPYGGWCPRDGWAEDRPAFPGLLADYPALIATPSADPAQRTEWNARDSDITAILVPSRGFAASPGTTLTEEAARRAGKPVRVFDVSDPAAVTDFRDWVRLQPEPPTLNIAGPRESEAPGLQARVLAFLVRALG</sequence>
<dbReference type="Proteomes" id="UP000219621">
    <property type="component" value="Unassembled WGS sequence"/>
</dbReference>
<dbReference type="AlphaFoldDB" id="A0A286GGI0"/>
<dbReference type="OrthoDB" id="283616at2"/>
<dbReference type="Pfam" id="PF12694">
    <property type="entry name" value="cpYpsA"/>
    <property type="match status" value="1"/>
</dbReference>
<name>A0A286GGI0_9PROT</name>
<organism evidence="1 2">
    <name type="scientific">Caenispirillum bisanense</name>
    <dbReference type="NCBI Taxonomy" id="414052"/>
    <lineage>
        <taxon>Bacteria</taxon>
        <taxon>Pseudomonadati</taxon>
        <taxon>Pseudomonadota</taxon>
        <taxon>Alphaproteobacteria</taxon>
        <taxon>Rhodospirillales</taxon>
        <taxon>Novispirillaceae</taxon>
        <taxon>Caenispirillum</taxon>
    </lineage>
</organism>
<dbReference type="Gene3D" id="3.40.50.450">
    <property type="match status" value="1"/>
</dbReference>
<protein>
    <submittedName>
        <fullName evidence="1">Molybdenum carrier</fullName>
    </submittedName>
</protein>
<evidence type="ECO:0000313" key="1">
    <source>
        <dbReference type="EMBL" id="SOD94608.1"/>
    </source>
</evidence>
<keyword evidence="2" id="KW-1185">Reference proteome</keyword>
<accession>A0A286GGI0</accession>
<proteinExistence type="predicted"/>